<dbReference type="Proteomes" id="UP000297453">
    <property type="component" value="Unassembled WGS sequence"/>
</dbReference>
<dbReference type="InterPro" id="IPR023393">
    <property type="entry name" value="START-like_dom_sf"/>
</dbReference>
<comment type="caution">
    <text evidence="2">The sequence shown here is derived from an EMBL/GenBank/DDBJ whole genome shotgun (WGS) entry which is preliminary data.</text>
</comment>
<dbReference type="AlphaFoldDB" id="A0A4R9G6X6"/>
<evidence type="ECO:0000256" key="1">
    <source>
        <dbReference type="SAM" id="Phobius"/>
    </source>
</evidence>
<feature type="transmembrane region" description="Helical" evidence="1">
    <location>
        <begin position="72"/>
        <end position="93"/>
    </location>
</feature>
<feature type="transmembrane region" description="Helical" evidence="1">
    <location>
        <begin position="105"/>
        <end position="125"/>
    </location>
</feature>
<gene>
    <name evidence="2" type="ORF">EHO59_00920</name>
</gene>
<feature type="transmembrane region" description="Helical" evidence="1">
    <location>
        <begin position="145"/>
        <end position="167"/>
    </location>
</feature>
<evidence type="ECO:0000313" key="2">
    <source>
        <dbReference type="EMBL" id="TGK06730.1"/>
    </source>
</evidence>
<dbReference type="SUPFAM" id="SSF55961">
    <property type="entry name" value="Bet v1-like"/>
    <property type="match status" value="1"/>
</dbReference>
<feature type="transmembrane region" description="Helical" evidence="1">
    <location>
        <begin position="207"/>
        <end position="226"/>
    </location>
</feature>
<feature type="transmembrane region" description="Helical" evidence="1">
    <location>
        <begin position="259"/>
        <end position="279"/>
    </location>
</feature>
<keyword evidence="1" id="KW-0812">Transmembrane</keyword>
<accession>A0A4R9G6X6</accession>
<organism evidence="2 3">
    <name type="scientific">Leptospira semungkisensis</name>
    <dbReference type="NCBI Taxonomy" id="2484985"/>
    <lineage>
        <taxon>Bacteria</taxon>
        <taxon>Pseudomonadati</taxon>
        <taxon>Spirochaetota</taxon>
        <taxon>Spirochaetia</taxon>
        <taxon>Leptospirales</taxon>
        <taxon>Leptospiraceae</taxon>
        <taxon>Leptospira</taxon>
    </lineage>
</organism>
<evidence type="ECO:0000313" key="3">
    <source>
        <dbReference type="Proteomes" id="UP000297453"/>
    </source>
</evidence>
<name>A0A4R9G6X6_9LEPT</name>
<dbReference type="Gene3D" id="3.30.530.20">
    <property type="match status" value="1"/>
</dbReference>
<keyword evidence="1" id="KW-1133">Transmembrane helix</keyword>
<dbReference type="OrthoDB" id="315686at2"/>
<proteinExistence type="predicted"/>
<dbReference type="RefSeq" id="WP_135583861.1">
    <property type="nucleotide sequence ID" value="NZ_RQEP01000005.1"/>
</dbReference>
<feature type="transmembrane region" description="Helical" evidence="1">
    <location>
        <begin position="174"/>
        <end position="195"/>
    </location>
</feature>
<feature type="transmembrane region" description="Helical" evidence="1">
    <location>
        <begin position="233"/>
        <end position="253"/>
    </location>
</feature>
<keyword evidence="3" id="KW-1185">Reference proteome</keyword>
<sequence>MELFKRIKDFLSVSVPIDRKKFFITGVILFTVKYNIDRFIAYYFFDRLWWIAEYFKDPGKILLGNFPPEQAGFYYTLLAISLPFIYLGTIFCIKRLRSIGLSSFWALLFFVPFLNFLMFFLLSVLPENLYPSSDGESSAKFFPKSKLIVSIWSILFTASITLVFSLFSTNILKAYGASLFVGGPFLIGFTSVVLYSTSEPVNLRQTILISFVAISLAGIITLIIALEGVICLLMAAPLAYCLGFLGGGVAYLLQSKSKLVSSVLPFLFLILPSTAYLEAHLDQKLEWYMVETSLKISAPKERVWKGLFEFSDIPEPQEIIFNAGISYPIRARVEGKGIGAIRYCEFNNGVFVEAITKWDENSSLAFDVVRQPDAMKELSPYKNLRPTHLDGYFASKKGSFELIPIGKNETLLIGRTWFLNKFGPTSYWNVWIHWILHKIHYRVLDHIRNTVEASS</sequence>
<dbReference type="EMBL" id="RQEP01000005">
    <property type="protein sequence ID" value="TGK06730.1"/>
    <property type="molecule type" value="Genomic_DNA"/>
</dbReference>
<feature type="transmembrane region" description="Helical" evidence="1">
    <location>
        <begin position="21"/>
        <end position="45"/>
    </location>
</feature>
<protein>
    <submittedName>
        <fullName evidence="2">Uncharacterized protein</fullName>
    </submittedName>
</protein>
<reference evidence="2" key="1">
    <citation type="journal article" date="2019" name="PLoS Negl. Trop. Dis.">
        <title>Revisiting the worldwide diversity of Leptospira species in the environment.</title>
        <authorList>
            <person name="Vincent A.T."/>
            <person name="Schiettekatte O."/>
            <person name="Bourhy P."/>
            <person name="Veyrier F.J."/>
            <person name="Picardeau M."/>
        </authorList>
    </citation>
    <scope>NUCLEOTIDE SEQUENCE [LARGE SCALE GENOMIC DNA]</scope>
    <source>
        <strain evidence="2">SSS9</strain>
    </source>
</reference>
<keyword evidence="1" id="KW-0472">Membrane</keyword>